<name>A0AAN9AHH5_HALRR</name>
<evidence type="ECO:0000313" key="2">
    <source>
        <dbReference type="EMBL" id="KAK7086967.1"/>
    </source>
</evidence>
<dbReference type="Proteomes" id="UP001381693">
    <property type="component" value="Unassembled WGS sequence"/>
</dbReference>
<sequence length="259" mass="29784">MDEAGYSETEYAEYRNIVYSWIFLNEVITTIFKDEPPGFFVEAGALDGEYLSNTLDLERKHNWTGLLVETDSEMFKSIKNKNRKSWISHSCLAAFPYPYQTTLVKFTNHLSASKEFSLAVRGFNAIMESKDLGERLIAGFPVYETAQCFPLQTLLLAINVTYVNFISLDVEGVEMRVLDAFWGSQITVDVWIVEHKHSDSVLGSNDSLDSKFIHWFQSKGYTLYTYGFYSPVDYVFIRNGSNISARAFSERPKKYVKNY</sequence>
<dbReference type="GO" id="GO:0016197">
    <property type="term" value="P:endosomal transport"/>
    <property type="evidence" value="ECO:0007669"/>
    <property type="project" value="TreeGrafter"/>
</dbReference>
<dbReference type="GO" id="GO:0031902">
    <property type="term" value="C:late endosome membrane"/>
    <property type="evidence" value="ECO:0007669"/>
    <property type="project" value="TreeGrafter"/>
</dbReference>
<proteinExistence type="predicted"/>
<dbReference type="Pfam" id="PF05050">
    <property type="entry name" value="Methyltransf_21"/>
    <property type="match status" value="1"/>
</dbReference>
<evidence type="ECO:0000259" key="1">
    <source>
        <dbReference type="Pfam" id="PF05050"/>
    </source>
</evidence>
<dbReference type="InterPro" id="IPR053202">
    <property type="entry name" value="EGF_Rcpt_Signaling_Reg"/>
</dbReference>
<reference evidence="2 3" key="1">
    <citation type="submission" date="2023-11" db="EMBL/GenBank/DDBJ databases">
        <title>Halocaridina rubra genome assembly.</title>
        <authorList>
            <person name="Smith C."/>
        </authorList>
    </citation>
    <scope>NUCLEOTIDE SEQUENCE [LARGE SCALE GENOMIC DNA]</scope>
    <source>
        <strain evidence="2">EP-1</strain>
        <tissue evidence="2">Whole</tissue>
    </source>
</reference>
<dbReference type="GO" id="GO:0005886">
    <property type="term" value="C:plasma membrane"/>
    <property type="evidence" value="ECO:0007669"/>
    <property type="project" value="TreeGrafter"/>
</dbReference>
<organism evidence="2 3">
    <name type="scientific">Halocaridina rubra</name>
    <name type="common">Hawaiian red shrimp</name>
    <dbReference type="NCBI Taxonomy" id="373956"/>
    <lineage>
        <taxon>Eukaryota</taxon>
        <taxon>Metazoa</taxon>
        <taxon>Ecdysozoa</taxon>
        <taxon>Arthropoda</taxon>
        <taxon>Crustacea</taxon>
        <taxon>Multicrustacea</taxon>
        <taxon>Malacostraca</taxon>
        <taxon>Eumalacostraca</taxon>
        <taxon>Eucarida</taxon>
        <taxon>Decapoda</taxon>
        <taxon>Pleocyemata</taxon>
        <taxon>Caridea</taxon>
        <taxon>Atyoidea</taxon>
        <taxon>Atyidae</taxon>
        <taxon>Halocaridina</taxon>
    </lineage>
</organism>
<evidence type="ECO:0000313" key="3">
    <source>
        <dbReference type="Proteomes" id="UP001381693"/>
    </source>
</evidence>
<dbReference type="Gene3D" id="3.40.50.150">
    <property type="entry name" value="Vaccinia Virus protein VP39"/>
    <property type="match status" value="1"/>
</dbReference>
<keyword evidence="3" id="KW-1185">Reference proteome</keyword>
<protein>
    <recommendedName>
        <fullName evidence="1">Methyltransferase FkbM domain-containing protein</fullName>
    </recommendedName>
</protein>
<dbReference type="EMBL" id="JAXCGZ010000034">
    <property type="protein sequence ID" value="KAK7086967.1"/>
    <property type="molecule type" value="Genomic_DNA"/>
</dbReference>
<feature type="domain" description="Methyltransferase FkbM" evidence="1">
    <location>
        <begin position="43"/>
        <end position="221"/>
    </location>
</feature>
<dbReference type="GO" id="GO:0005794">
    <property type="term" value="C:Golgi apparatus"/>
    <property type="evidence" value="ECO:0007669"/>
    <property type="project" value="TreeGrafter"/>
</dbReference>
<comment type="caution">
    <text evidence="2">The sequence shown here is derived from an EMBL/GenBank/DDBJ whole genome shotgun (WGS) entry which is preliminary data.</text>
</comment>
<dbReference type="GO" id="GO:0005789">
    <property type="term" value="C:endoplasmic reticulum membrane"/>
    <property type="evidence" value="ECO:0007669"/>
    <property type="project" value="TreeGrafter"/>
</dbReference>
<dbReference type="InterPro" id="IPR006342">
    <property type="entry name" value="FkbM_mtfrase"/>
</dbReference>
<dbReference type="InterPro" id="IPR029063">
    <property type="entry name" value="SAM-dependent_MTases_sf"/>
</dbReference>
<accession>A0AAN9AHH5</accession>
<dbReference type="AlphaFoldDB" id="A0AAN9AHH5"/>
<dbReference type="GO" id="GO:0006888">
    <property type="term" value="P:endoplasmic reticulum to Golgi vesicle-mediated transport"/>
    <property type="evidence" value="ECO:0007669"/>
    <property type="project" value="TreeGrafter"/>
</dbReference>
<gene>
    <name evidence="2" type="ORF">SK128_002515</name>
</gene>
<dbReference type="PANTHER" id="PTHR34009">
    <property type="entry name" value="PROTEIN STAR"/>
    <property type="match status" value="1"/>
</dbReference>
<dbReference type="PANTHER" id="PTHR34009:SF2">
    <property type="entry name" value="PROTEIN STAR"/>
    <property type="match status" value="1"/>
</dbReference>